<keyword evidence="2" id="KW-1185">Reference proteome</keyword>
<sequence length="70" mass="7613">MSDNTDITISRTVGGRRGLPYDLVNDVRSVRPLAGNTTVTISTTDYTEDQKAATTVSRKLPFDPARDATI</sequence>
<dbReference type="EMBL" id="HF935218">
    <property type="protein sequence ID" value="CCX04803.1"/>
    <property type="molecule type" value="Genomic_DNA"/>
</dbReference>
<evidence type="ECO:0000313" key="2">
    <source>
        <dbReference type="Proteomes" id="UP000018144"/>
    </source>
</evidence>
<gene>
    <name evidence="1" type="ORF">PCON_03785</name>
</gene>
<organism evidence="1 2">
    <name type="scientific">Pyronema omphalodes (strain CBS 100304)</name>
    <name type="common">Pyronema confluens</name>
    <dbReference type="NCBI Taxonomy" id="1076935"/>
    <lineage>
        <taxon>Eukaryota</taxon>
        <taxon>Fungi</taxon>
        <taxon>Dikarya</taxon>
        <taxon>Ascomycota</taxon>
        <taxon>Pezizomycotina</taxon>
        <taxon>Pezizomycetes</taxon>
        <taxon>Pezizales</taxon>
        <taxon>Pyronemataceae</taxon>
        <taxon>Pyronema</taxon>
    </lineage>
</organism>
<accession>U4KU73</accession>
<dbReference type="Proteomes" id="UP000018144">
    <property type="component" value="Unassembled WGS sequence"/>
</dbReference>
<reference evidence="1 2" key="1">
    <citation type="journal article" date="2013" name="PLoS Genet.">
        <title>The genome and development-dependent transcriptomes of Pyronema confluens: a window into fungal evolution.</title>
        <authorList>
            <person name="Traeger S."/>
            <person name="Altegoer F."/>
            <person name="Freitag M."/>
            <person name="Gabaldon T."/>
            <person name="Kempken F."/>
            <person name="Kumar A."/>
            <person name="Marcet-Houben M."/>
            <person name="Poggeler S."/>
            <person name="Stajich J.E."/>
            <person name="Nowrousian M."/>
        </authorList>
    </citation>
    <scope>NUCLEOTIDE SEQUENCE [LARGE SCALE GENOMIC DNA]</scope>
    <source>
        <strain evidence="2">CBS 100304</strain>
        <tissue evidence="1">Vegetative mycelium</tissue>
    </source>
</reference>
<dbReference type="AlphaFoldDB" id="U4KU73"/>
<evidence type="ECO:0000313" key="1">
    <source>
        <dbReference type="EMBL" id="CCX04803.1"/>
    </source>
</evidence>
<protein>
    <submittedName>
        <fullName evidence="1">Uncharacterized protein</fullName>
    </submittedName>
</protein>
<proteinExistence type="predicted"/>
<name>U4KU73_PYROM</name>